<gene>
    <name evidence="2" type="ORF">LTR32_002402</name>
</gene>
<dbReference type="Proteomes" id="UP001308179">
    <property type="component" value="Unassembled WGS sequence"/>
</dbReference>
<comment type="caution">
    <text evidence="2">The sequence shown here is derived from an EMBL/GenBank/DDBJ whole genome shotgun (WGS) entry which is preliminary data.</text>
</comment>
<feature type="region of interest" description="Disordered" evidence="1">
    <location>
        <begin position="1"/>
        <end position="51"/>
    </location>
</feature>
<sequence length="102" mass="11111">MSCNHSVTDAATLHSHSKQSNALHQMSSPLGMFSPFTQPQASPQVPQQASLRSPFDAGFDQQVTAGMGPITMTLPMDYQHIIADSFSSNQSMSIMFSQQNYS</sequence>
<reference evidence="2 3" key="1">
    <citation type="submission" date="2023-08" db="EMBL/GenBank/DDBJ databases">
        <title>Black Yeasts Isolated from many extreme environments.</title>
        <authorList>
            <person name="Coleine C."/>
            <person name="Stajich J.E."/>
            <person name="Selbmann L."/>
        </authorList>
    </citation>
    <scope>NUCLEOTIDE SEQUENCE [LARGE SCALE GENOMIC DNA]</scope>
    <source>
        <strain evidence="2 3">CCFEE 5386</strain>
    </source>
</reference>
<protein>
    <submittedName>
        <fullName evidence="2">Uncharacterized protein</fullName>
    </submittedName>
</protein>
<name>A0ABR0LAD4_9PEZI</name>
<dbReference type="EMBL" id="JAVRRR010000118">
    <property type="protein sequence ID" value="KAK5145919.1"/>
    <property type="molecule type" value="Genomic_DNA"/>
</dbReference>
<evidence type="ECO:0000313" key="2">
    <source>
        <dbReference type="EMBL" id="KAK5145919.1"/>
    </source>
</evidence>
<feature type="compositionally biased region" description="Low complexity" evidence="1">
    <location>
        <begin position="38"/>
        <end position="50"/>
    </location>
</feature>
<keyword evidence="3" id="KW-1185">Reference proteome</keyword>
<accession>A0ABR0LAD4</accession>
<evidence type="ECO:0000256" key="1">
    <source>
        <dbReference type="SAM" id="MobiDB-lite"/>
    </source>
</evidence>
<organism evidence="2 3">
    <name type="scientific">Rachicladosporium monterosium</name>
    <dbReference type="NCBI Taxonomy" id="1507873"/>
    <lineage>
        <taxon>Eukaryota</taxon>
        <taxon>Fungi</taxon>
        <taxon>Dikarya</taxon>
        <taxon>Ascomycota</taxon>
        <taxon>Pezizomycotina</taxon>
        <taxon>Dothideomycetes</taxon>
        <taxon>Dothideomycetidae</taxon>
        <taxon>Cladosporiales</taxon>
        <taxon>Cladosporiaceae</taxon>
        <taxon>Rachicladosporium</taxon>
    </lineage>
</organism>
<evidence type="ECO:0000313" key="3">
    <source>
        <dbReference type="Proteomes" id="UP001308179"/>
    </source>
</evidence>
<feature type="compositionally biased region" description="Polar residues" evidence="1">
    <location>
        <begin position="18"/>
        <end position="28"/>
    </location>
</feature>
<proteinExistence type="predicted"/>